<comment type="caution">
    <text evidence="1">The sequence shown here is derived from an EMBL/GenBank/DDBJ whole genome shotgun (WGS) entry which is preliminary data.</text>
</comment>
<gene>
    <name evidence="1" type="ORF">KTO63_08565</name>
</gene>
<sequence length="233" mass="27012">MKKNVLFGMLISVYVCGQAQTNDKDYVLVLTNNINDTTINVSSREYDSKQLKNYEFKSFTDQAKINLIKNVKNRKMCCNGAILEVGALNMNGGKQVLQTIIDSNWTEFKDAALVALCRMGDKHSLDIFFSKINKADPAEKAFDQYYREIEYIKQPESIRFLVKLLDSKALNEMPKETMKPTKFAATIVRVLSRMIIDFPIKYFNDAEEDNAIKMAKEWWFKNRSNYKIDNSKY</sequence>
<organism evidence="1 2">
    <name type="scientific">Pinibacter aurantiacus</name>
    <dbReference type="NCBI Taxonomy" id="2851599"/>
    <lineage>
        <taxon>Bacteria</taxon>
        <taxon>Pseudomonadati</taxon>
        <taxon>Bacteroidota</taxon>
        <taxon>Chitinophagia</taxon>
        <taxon>Chitinophagales</taxon>
        <taxon>Chitinophagaceae</taxon>
        <taxon>Pinibacter</taxon>
    </lineage>
</organism>
<dbReference type="AlphaFoldDB" id="A0A9E2S9L6"/>
<evidence type="ECO:0008006" key="3">
    <source>
        <dbReference type="Google" id="ProtNLM"/>
    </source>
</evidence>
<dbReference type="RefSeq" id="WP_217790807.1">
    <property type="nucleotide sequence ID" value="NZ_JAHSPG010000003.1"/>
</dbReference>
<accession>A0A9E2S9L6</accession>
<keyword evidence="2" id="KW-1185">Reference proteome</keyword>
<evidence type="ECO:0000313" key="2">
    <source>
        <dbReference type="Proteomes" id="UP000812270"/>
    </source>
</evidence>
<proteinExistence type="predicted"/>
<name>A0A9E2S9L6_9BACT</name>
<evidence type="ECO:0000313" key="1">
    <source>
        <dbReference type="EMBL" id="MBV4357194.1"/>
    </source>
</evidence>
<dbReference type="Proteomes" id="UP000812270">
    <property type="component" value="Unassembled WGS sequence"/>
</dbReference>
<reference evidence="1" key="1">
    <citation type="submission" date="2021-06" db="EMBL/GenBank/DDBJ databases">
        <authorList>
            <person name="Huq M.A."/>
        </authorList>
    </citation>
    <scope>NUCLEOTIDE SEQUENCE</scope>
    <source>
        <strain evidence="1">MAH-26</strain>
    </source>
</reference>
<protein>
    <recommendedName>
        <fullName evidence="3">HEAT repeat domain-containing protein</fullName>
    </recommendedName>
</protein>
<dbReference type="EMBL" id="JAHSPG010000003">
    <property type="protein sequence ID" value="MBV4357194.1"/>
    <property type="molecule type" value="Genomic_DNA"/>
</dbReference>